<feature type="domain" description="HPr" evidence="6">
    <location>
        <begin position="1"/>
        <end position="87"/>
    </location>
</feature>
<gene>
    <name evidence="7" type="ORF">C7959_11326</name>
</gene>
<evidence type="ECO:0000256" key="4">
    <source>
        <dbReference type="ARBA" id="ARBA00022490"/>
    </source>
</evidence>
<dbReference type="NCBIfam" id="TIGR01003">
    <property type="entry name" value="PTS_HPr_family"/>
    <property type="match status" value="1"/>
</dbReference>
<dbReference type="EMBL" id="SOEG01000013">
    <property type="protein sequence ID" value="TDX51381.1"/>
    <property type="molecule type" value="Genomic_DNA"/>
</dbReference>
<dbReference type="PANTHER" id="PTHR33705">
    <property type="entry name" value="PHOSPHOCARRIER PROTEIN HPR"/>
    <property type="match status" value="1"/>
</dbReference>
<evidence type="ECO:0000256" key="3">
    <source>
        <dbReference type="ARBA" id="ARBA00020422"/>
    </source>
</evidence>
<evidence type="ECO:0000256" key="5">
    <source>
        <dbReference type="ARBA" id="ARBA00022683"/>
    </source>
</evidence>
<dbReference type="InterPro" id="IPR001020">
    <property type="entry name" value="PTS_HPr_His_P_site"/>
</dbReference>
<dbReference type="SUPFAM" id="SSF55594">
    <property type="entry name" value="HPr-like"/>
    <property type="match status" value="1"/>
</dbReference>
<protein>
    <recommendedName>
        <fullName evidence="3">Phosphocarrier protein HPr</fullName>
    </recommendedName>
</protein>
<proteinExistence type="predicted"/>
<dbReference type="PROSITE" id="PS51350">
    <property type="entry name" value="PTS_HPR_DOM"/>
    <property type="match status" value="1"/>
</dbReference>
<reference evidence="7 8" key="1">
    <citation type="submission" date="2019-03" db="EMBL/GenBank/DDBJ databases">
        <title>Subsurface microbial communities from deep shales in Ohio and West Virginia, USA.</title>
        <authorList>
            <person name="Wrighton K."/>
        </authorList>
    </citation>
    <scope>NUCLEOTIDE SEQUENCE [LARGE SCALE GENOMIC DNA]</scope>
    <source>
        <strain evidence="7 8">MSL 6dP</strain>
    </source>
</reference>
<keyword evidence="4" id="KW-0963">Cytoplasm</keyword>
<dbReference type="Pfam" id="PF00381">
    <property type="entry name" value="PTS-HPr"/>
    <property type="match status" value="1"/>
</dbReference>
<evidence type="ECO:0000313" key="8">
    <source>
        <dbReference type="Proteomes" id="UP000295832"/>
    </source>
</evidence>
<dbReference type="PRINTS" id="PR00107">
    <property type="entry name" value="PHOSPHOCPHPR"/>
</dbReference>
<evidence type="ECO:0000259" key="6">
    <source>
        <dbReference type="PROSITE" id="PS51350"/>
    </source>
</evidence>
<dbReference type="RefSeq" id="WP_018248728.1">
    <property type="nucleotide sequence ID" value="NZ_SOEG01000013.1"/>
</dbReference>
<dbReference type="NCBIfam" id="NF010352">
    <property type="entry name" value="PRK13780.1"/>
    <property type="match status" value="1"/>
</dbReference>
<keyword evidence="5" id="KW-0598">Phosphotransferase system</keyword>
<dbReference type="PANTHER" id="PTHR33705:SF2">
    <property type="entry name" value="PHOSPHOCARRIER PROTEIN NPR"/>
    <property type="match status" value="1"/>
</dbReference>
<dbReference type="STRING" id="926561.GCA_000379025_01549"/>
<name>A0A4R8H8X4_9FIRM</name>
<dbReference type="GO" id="GO:0009401">
    <property type="term" value="P:phosphoenolpyruvate-dependent sugar phosphotransferase system"/>
    <property type="evidence" value="ECO:0007669"/>
    <property type="project" value="UniProtKB-KW"/>
</dbReference>
<dbReference type="GO" id="GO:0005737">
    <property type="term" value="C:cytoplasm"/>
    <property type="evidence" value="ECO:0007669"/>
    <property type="project" value="UniProtKB-SubCell"/>
</dbReference>
<dbReference type="Gene3D" id="3.30.1340.10">
    <property type="entry name" value="HPr-like"/>
    <property type="match status" value="1"/>
</dbReference>
<comment type="function">
    <text evidence="1">General (non sugar-specific) component of the phosphoenolpyruvate-dependent sugar phosphotransferase system (sugar PTS). This major carbohydrate active-transport system catalyzes the phosphorylation of incoming sugar substrates concomitantly with their translocation across the cell membrane. The phosphoryl group from phosphoenolpyruvate (PEP) is transferred to the phosphoryl carrier protein HPr by enzyme I. Phospho-HPr then transfers it to the PTS EIIA domain.</text>
</comment>
<dbReference type="PROSITE" id="PS00589">
    <property type="entry name" value="PTS_HPR_SER"/>
    <property type="match status" value="1"/>
</dbReference>
<dbReference type="PROSITE" id="PS00369">
    <property type="entry name" value="PTS_HPR_HIS"/>
    <property type="match status" value="1"/>
</dbReference>
<dbReference type="InterPro" id="IPR050399">
    <property type="entry name" value="HPr"/>
</dbReference>
<sequence length="87" mass="9194">MVEKSVVIKNETGIHARPASMIVQNASKFESDVNIIKDGQEVNAKSIMGIMSLGISKSSEVTIKADGSDEQAAVDAIVELIESGFGE</sequence>
<dbReference type="InterPro" id="IPR002114">
    <property type="entry name" value="PTS_HPr_Ser_P_site"/>
</dbReference>
<dbReference type="InterPro" id="IPR000032">
    <property type="entry name" value="HPr-like"/>
</dbReference>
<organism evidence="7 8">
    <name type="scientific">Orenia marismortui</name>
    <dbReference type="NCBI Taxonomy" id="46469"/>
    <lineage>
        <taxon>Bacteria</taxon>
        <taxon>Bacillati</taxon>
        <taxon>Bacillota</taxon>
        <taxon>Clostridia</taxon>
        <taxon>Halanaerobiales</taxon>
        <taxon>Halobacteroidaceae</taxon>
        <taxon>Orenia</taxon>
    </lineage>
</organism>
<comment type="subcellular location">
    <subcellularLocation>
        <location evidence="2">Cytoplasm</location>
    </subcellularLocation>
</comment>
<evidence type="ECO:0000256" key="2">
    <source>
        <dbReference type="ARBA" id="ARBA00004496"/>
    </source>
</evidence>
<accession>A0A4R8H8X4</accession>
<comment type="caution">
    <text evidence="7">The sequence shown here is derived from an EMBL/GenBank/DDBJ whole genome shotgun (WGS) entry which is preliminary data.</text>
</comment>
<keyword evidence="8" id="KW-1185">Reference proteome</keyword>
<dbReference type="AlphaFoldDB" id="A0A4R8H8X4"/>
<dbReference type="Proteomes" id="UP000295832">
    <property type="component" value="Unassembled WGS sequence"/>
</dbReference>
<evidence type="ECO:0000256" key="1">
    <source>
        <dbReference type="ARBA" id="ARBA00003681"/>
    </source>
</evidence>
<dbReference type="CDD" id="cd00367">
    <property type="entry name" value="PTS-HPr_like"/>
    <property type="match status" value="1"/>
</dbReference>
<dbReference type="InterPro" id="IPR035895">
    <property type="entry name" value="HPr-like_sf"/>
</dbReference>
<evidence type="ECO:0000313" key="7">
    <source>
        <dbReference type="EMBL" id="TDX51381.1"/>
    </source>
</evidence>